<feature type="transmembrane region" description="Helical" evidence="6">
    <location>
        <begin position="72"/>
        <end position="92"/>
    </location>
</feature>
<dbReference type="KEGG" id="sgi:SGRAN_1287"/>
<evidence type="ECO:0000313" key="8">
    <source>
        <dbReference type="EMBL" id="AMG73679.1"/>
    </source>
</evidence>
<evidence type="ECO:0000256" key="2">
    <source>
        <dbReference type="ARBA" id="ARBA00007362"/>
    </source>
</evidence>
<dbReference type="PANTHER" id="PTHR32322">
    <property type="entry name" value="INNER MEMBRANE TRANSPORTER"/>
    <property type="match status" value="1"/>
</dbReference>
<evidence type="ECO:0000313" key="9">
    <source>
        <dbReference type="Proteomes" id="UP000058599"/>
    </source>
</evidence>
<dbReference type="InterPro" id="IPR000620">
    <property type="entry name" value="EamA_dom"/>
</dbReference>
<feature type="transmembrane region" description="Helical" evidence="6">
    <location>
        <begin position="255"/>
        <end position="273"/>
    </location>
</feature>
<feature type="transmembrane region" description="Helical" evidence="6">
    <location>
        <begin position="223"/>
        <end position="243"/>
    </location>
</feature>
<keyword evidence="3 6" id="KW-0812">Transmembrane</keyword>
<dbReference type="PANTHER" id="PTHR32322:SF2">
    <property type="entry name" value="EAMA DOMAIN-CONTAINING PROTEIN"/>
    <property type="match status" value="1"/>
</dbReference>
<accession>A0AA86GJ07</accession>
<comment type="subcellular location">
    <subcellularLocation>
        <location evidence="1">Membrane</location>
        <topology evidence="1">Multi-pass membrane protein</topology>
    </subcellularLocation>
</comment>
<gene>
    <name evidence="8" type="ORF">SGRAN_1287</name>
</gene>
<keyword evidence="5 6" id="KW-0472">Membrane</keyword>
<comment type="similarity">
    <text evidence="2">Belongs to the EamA transporter family.</text>
</comment>
<feature type="transmembrane region" description="Helical" evidence="6">
    <location>
        <begin position="98"/>
        <end position="117"/>
    </location>
</feature>
<feature type="transmembrane region" description="Helical" evidence="6">
    <location>
        <begin position="158"/>
        <end position="179"/>
    </location>
</feature>
<evidence type="ECO:0000256" key="3">
    <source>
        <dbReference type="ARBA" id="ARBA00022692"/>
    </source>
</evidence>
<feature type="transmembrane region" description="Helical" evidence="6">
    <location>
        <begin position="12"/>
        <end position="31"/>
    </location>
</feature>
<evidence type="ECO:0000256" key="1">
    <source>
        <dbReference type="ARBA" id="ARBA00004141"/>
    </source>
</evidence>
<dbReference type="InterPro" id="IPR037185">
    <property type="entry name" value="EmrE-like"/>
</dbReference>
<dbReference type="Proteomes" id="UP000058599">
    <property type="component" value="Chromosome"/>
</dbReference>
<proteinExistence type="inferred from homology"/>
<evidence type="ECO:0000256" key="5">
    <source>
        <dbReference type="ARBA" id="ARBA00023136"/>
    </source>
</evidence>
<dbReference type="RefSeq" id="WP_067181760.1">
    <property type="nucleotide sequence ID" value="NZ_CP012199.1"/>
</dbReference>
<dbReference type="Pfam" id="PF00892">
    <property type="entry name" value="EamA"/>
    <property type="match status" value="2"/>
</dbReference>
<dbReference type="SUPFAM" id="SSF103481">
    <property type="entry name" value="Multidrug resistance efflux transporter EmrE"/>
    <property type="match status" value="2"/>
</dbReference>
<dbReference type="GO" id="GO:0016020">
    <property type="term" value="C:membrane"/>
    <property type="evidence" value="ECO:0007669"/>
    <property type="project" value="UniProtKB-SubCell"/>
</dbReference>
<evidence type="ECO:0000256" key="4">
    <source>
        <dbReference type="ARBA" id="ARBA00022989"/>
    </source>
</evidence>
<keyword evidence="4 6" id="KW-1133">Transmembrane helix</keyword>
<feature type="transmembrane region" description="Helical" evidence="6">
    <location>
        <begin position="129"/>
        <end position="146"/>
    </location>
</feature>
<feature type="domain" description="EamA" evidence="7">
    <location>
        <begin position="162"/>
        <end position="296"/>
    </location>
</feature>
<feature type="transmembrane region" description="Helical" evidence="6">
    <location>
        <begin position="279"/>
        <end position="298"/>
    </location>
</feature>
<feature type="domain" description="EamA" evidence="7">
    <location>
        <begin position="17"/>
        <end position="145"/>
    </location>
</feature>
<name>A0AA86GJ07_9SPHN</name>
<organism evidence="8 9">
    <name type="scientific">Sphingopyxis granuli</name>
    <dbReference type="NCBI Taxonomy" id="267128"/>
    <lineage>
        <taxon>Bacteria</taxon>
        <taxon>Pseudomonadati</taxon>
        <taxon>Pseudomonadota</taxon>
        <taxon>Alphaproteobacteria</taxon>
        <taxon>Sphingomonadales</taxon>
        <taxon>Sphingomonadaceae</taxon>
        <taxon>Sphingopyxis</taxon>
    </lineage>
</organism>
<dbReference type="InterPro" id="IPR050638">
    <property type="entry name" value="AA-Vitamin_Transporters"/>
</dbReference>
<dbReference type="EMBL" id="CP012199">
    <property type="protein sequence ID" value="AMG73679.1"/>
    <property type="molecule type" value="Genomic_DNA"/>
</dbReference>
<sequence length="330" mass="34961">MSQPGASLLHPRVLIPFALVTLIWGSTWIVIKGQLGIVPPSWSVTYRFIVAAAAMFLFAAMRGERLWLDRRAFAFVVLLGIAQFTFNFNFVYRAEQHITSGLVAVLFALLIVPNTLFGRLFLKTPLEGRFLAGAGIAIVGVGLMILHEYRAAALGPQAVVAGTLLTLTGVLSASIANVMQGTKIARAQSMTVMIAWAMLFGALADGGFAWITTGPPTIEATPVYLLGVLYLGIVASAVSFPLYFSVIRAVGPGQAAWSSVLIPIIAMGFSTVFEDYHWAPLSIAGGAVALAGLIIAVAKRPERPSVSGNMVSVAVDAPECSASANENPRD</sequence>
<dbReference type="AlphaFoldDB" id="A0AA86GJ07"/>
<evidence type="ECO:0000259" key="7">
    <source>
        <dbReference type="Pfam" id="PF00892"/>
    </source>
</evidence>
<keyword evidence="9" id="KW-1185">Reference proteome</keyword>
<reference evidence="8 9" key="1">
    <citation type="journal article" date="2016" name="BMC Genomics">
        <title>Genomic analysis of the nitrate-respiring Sphingopyxis granuli (formerly Sphingomonas macrogoltabida) strain TFA.</title>
        <authorList>
            <person name="Garcia-Romero I."/>
            <person name="Perez-Pulido A.J."/>
            <person name="Gonzalez-Flores Y.E."/>
            <person name="Reyes-Ramirez F."/>
            <person name="Santero E."/>
            <person name="Floriano B."/>
        </authorList>
    </citation>
    <scope>NUCLEOTIDE SEQUENCE [LARGE SCALE GENOMIC DNA]</scope>
    <source>
        <strain evidence="8 9">TFA</strain>
    </source>
</reference>
<feature type="transmembrane region" description="Helical" evidence="6">
    <location>
        <begin position="191"/>
        <end position="211"/>
    </location>
</feature>
<feature type="transmembrane region" description="Helical" evidence="6">
    <location>
        <begin position="43"/>
        <end position="60"/>
    </location>
</feature>
<evidence type="ECO:0000256" key="6">
    <source>
        <dbReference type="SAM" id="Phobius"/>
    </source>
</evidence>
<protein>
    <submittedName>
        <fullName evidence="8">Multidrug transporter</fullName>
    </submittedName>
</protein>